<comment type="caution">
    <text evidence="4">The sequence shown here is derived from an EMBL/GenBank/DDBJ whole genome shotgun (WGS) entry which is preliminary data.</text>
</comment>
<gene>
    <name evidence="4" type="ORF">FHS16_004240</name>
</gene>
<evidence type="ECO:0000256" key="1">
    <source>
        <dbReference type="ARBA" id="ARBA00022679"/>
    </source>
</evidence>
<dbReference type="Gene3D" id="3.40.630.30">
    <property type="match status" value="1"/>
</dbReference>
<proteinExistence type="predicted"/>
<evidence type="ECO:0000313" key="5">
    <source>
        <dbReference type="Proteomes" id="UP000518605"/>
    </source>
</evidence>
<dbReference type="InterPro" id="IPR050832">
    <property type="entry name" value="Bact_Acetyltransf"/>
</dbReference>
<dbReference type="CDD" id="cd04301">
    <property type="entry name" value="NAT_SF"/>
    <property type="match status" value="1"/>
</dbReference>
<keyword evidence="2" id="KW-0012">Acyltransferase</keyword>
<keyword evidence="1" id="KW-0808">Transferase</keyword>
<protein>
    <submittedName>
        <fullName evidence="4">Ribosomal protein S18 acetylase RimI-like enzyme</fullName>
    </submittedName>
</protein>
<keyword evidence="4" id="KW-0689">Ribosomal protein</keyword>
<dbReference type="InterPro" id="IPR016181">
    <property type="entry name" value="Acyl_CoA_acyltransferase"/>
</dbReference>
<reference evidence="4 5" key="1">
    <citation type="submission" date="2020-08" db="EMBL/GenBank/DDBJ databases">
        <title>Genomic Encyclopedia of Type Strains, Phase III (KMG-III): the genomes of soil and plant-associated and newly described type strains.</title>
        <authorList>
            <person name="Whitman W."/>
        </authorList>
    </citation>
    <scope>NUCLEOTIDE SEQUENCE [LARGE SCALE GENOMIC DNA]</scope>
    <source>
        <strain evidence="4 5">CECT 8234</strain>
    </source>
</reference>
<sequence>MTEHTVSELSEMTESGLKKLAEMLIAVVNEGASIGFLPPLSHKDALSYWSDVMNDDVVLWIVERNGETVGSIQLHLCSKPNGMHRAEIAKLMVHPSARRRGIGQLLMAEAEARAIAESRILIVLDTRAEDPSNLLYRSIGYMEAGRIPQYAMSANGELHDTVYYYKLLNQQPKKEE</sequence>
<dbReference type="Proteomes" id="UP000518605">
    <property type="component" value="Unassembled WGS sequence"/>
</dbReference>
<dbReference type="SUPFAM" id="SSF55729">
    <property type="entry name" value="Acyl-CoA N-acyltransferases (Nat)"/>
    <property type="match status" value="1"/>
</dbReference>
<keyword evidence="4" id="KW-0687">Ribonucleoprotein</keyword>
<evidence type="ECO:0000256" key="2">
    <source>
        <dbReference type="ARBA" id="ARBA00023315"/>
    </source>
</evidence>
<organism evidence="4 5">
    <name type="scientific">Paenibacillus endophyticus</name>
    <dbReference type="NCBI Taxonomy" id="1294268"/>
    <lineage>
        <taxon>Bacteria</taxon>
        <taxon>Bacillati</taxon>
        <taxon>Bacillota</taxon>
        <taxon>Bacilli</taxon>
        <taxon>Bacillales</taxon>
        <taxon>Paenibacillaceae</taxon>
        <taxon>Paenibacillus</taxon>
    </lineage>
</organism>
<name>A0A7W5GBA5_9BACL</name>
<evidence type="ECO:0000313" key="4">
    <source>
        <dbReference type="EMBL" id="MBB3154164.1"/>
    </source>
</evidence>
<keyword evidence="5" id="KW-1185">Reference proteome</keyword>
<dbReference type="EMBL" id="JACHXW010000014">
    <property type="protein sequence ID" value="MBB3154164.1"/>
    <property type="molecule type" value="Genomic_DNA"/>
</dbReference>
<dbReference type="InterPro" id="IPR000182">
    <property type="entry name" value="GNAT_dom"/>
</dbReference>
<dbReference type="GO" id="GO:0005840">
    <property type="term" value="C:ribosome"/>
    <property type="evidence" value="ECO:0007669"/>
    <property type="project" value="UniProtKB-KW"/>
</dbReference>
<accession>A0A7W5GBA5</accession>
<dbReference type="PANTHER" id="PTHR43877">
    <property type="entry name" value="AMINOALKYLPHOSPHONATE N-ACETYLTRANSFERASE-RELATED-RELATED"/>
    <property type="match status" value="1"/>
</dbReference>
<dbReference type="GO" id="GO:0016747">
    <property type="term" value="F:acyltransferase activity, transferring groups other than amino-acyl groups"/>
    <property type="evidence" value="ECO:0007669"/>
    <property type="project" value="InterPro"/>
</dbReference>
<dbReference type="Pfam" id="PF00583">
    <property type="entry name" value="Acetyltransf_1"/>
    <property type="match status" value="1"/>
</dbReference>
<evidence type="ECO:0000259" key="3">
    <source>
        <dbReference type="PROSITE" id="PS51186"/>
    </source>
</evidence>
<dbReference type="PROSITE" id="PS51186">
    <property type="entry name" value="GNAT"/>
    <property type="match status" value="1"/>
</dbReference>
<feature type="domain" description="N-acetyltransferase" evidence="3">
    <location>
        <begin position="7"/>
        <end position="169"/>
    </location>
</feature>
<dbReference type="AlphaFoldDB" id="A0A7W5GBA5"/>